<dbReference type="HOGENOM" id="CLU_033732_3_0_1"/>
<sequence length="175" mass="19647">MIAFPSENKDGTFEALCNALVRRTVFVTGAVGMDGCPEADRGEVAFIGRSNVGKSSLVNMLTNRKSLAFTSKTPGKTQQFNYFAVNDKPELARQIRYGFGFAKVPQKQRQQWSDFMEQYFEQRETLRIVFHLIDARHGPTDEDSNIMKKVSTILGSKKAQYVIILTKADKNVKGA</sequence>
<accession>B8C4N3</accession>
<dbReference type="PaxDb" id="35128-Thaps35207"/>
<evidence type="ECO:0000256" key="8">
    <source>
        <dbReference type="ARBA" id="ARBA00023210"/>
    </source>
</evidence>
<keyword evidence="12" id="KW-1185">Reference proteome</keyword>
<keyword evidence="7" id="KW-0342">GTP-binding</keyword>
<dbReference type="InterPro" id="IPR030393">
    <property type="entry name" value="G_ENGB_dom"/>
</dbReference>
<dbReference type="RefSeq" id="XP_002291247.1">
    <property type="nucleotide sequence ID" value="XM_002291211.1"/>
</dbReference>
<evidence type="ECO:0000256" key="1">
    <source>
        <dbReference type="ARBA" id="ARBA00001946"/>
    </source>
</evidence>
<dbReference type="CDD" id="cd01876">
    <property type="entry name" value="YihA_EngB"/>
    <property type="match status" value="1"/>
</dbReference>
<evidence type="ECO:0000313" key="12">
    <source>
        <dbReference type="Proteomes" id="UP000001449"/>
    </source>
</evidence>
<keyword evidence="6" id="KW-0460">Magnesium</keyword>
<dbReference type="Pfam" id="PF01926">
    <property type="entry name" value="MMR_HSR1"/>
    <property type="match status" value="1"/>
</dbReference>
<comment type="similarity">
    <text evidence="2">Belongs to the TRAFAC class TrmE-Era-EngA-EngB-Septin-like GTPase superfamily. EngB GTPase family.</text>
</comment>
<evidence type="ECO:0000256" key="3">
    <source>
        <dbReference type="ARBA" id="ARBA00022618"/>
    </source>
</evidence>
<evidence type="ECO:0000256" key="6">
    <source>
        <dbReference type="ARBA" id="ARBA00022842"/>
    </source>
</evidence>
<dbReference type="STRING" id="35128.B8C4N3"/>
<dbReference type="KEGG" id="tps:THAPSDRAFT_35207"/>
<evidence type="ECO:0000259" key="10">
    <source>
        <dbReference type="PROSITE" id="PS51706"/>
    </source>
</evidence>
<evidence type="ECO:0000256" key="9">
    <source>
        <dbReference type="ARBA" id="ARBA00023306"/>
    </source>
</evidence>
<dbReference type="GO" id="GO:0046872">
    <property type="term" value="F:metal ion binding"/>
    <property type="evidence" value="ECO:0007669"/>
    <property type="project" value="UniProtKB-KW"/>
</dbReference>
<dbReference type="NCBIfam" id="TIGR03598">
    <property type="entry name" value="GTPase_YsxC"/>
    <property type="match status" value="1"/>
</dbReference>
<dbReference type="PROSITE" id="PS51706">
    <property type="entry name" value="G_ENGB"/>
    <property type="match status" value="1"/>
</dbReference>
<feature type="non-terminal residue" evidence="11">
    <location>
        <position position="175"/>
    </location>
</feature>
<keyword evidence="3" id="KW-0132">Cell division</keyword>
<dbReference type="InterPro" id="IPR006073">
    <property type="entry name" value="GTP-bd"/>
</dbReference>
<dbReference type="EMBL" id="CM000643">
    <property type="protein sequence ID" value="EED91354.1"/>
    <property type="molecule type" value="Genomic_DNA"/>
</dbReference>
<dbReference type="InterPro" id="IPR027417">
    <property type="entry name" value="P-loop_NTPase"/>
</dbReference>
<feature type="domain" description="EngB-type G" evidence="10">
    <location>
        <begin position="40"/>
        <end position="175"/>
    </location>
</feature>
<evidence type="ECO:0000313" key="11">
    <source>
        <dbReference type="EMBL" id="EED91354.1"/>
    </source>
</evidence>
<dbReference type="PANTHER" id="PTHR11649">
    <property type="entry name" value="MSS1/TRME-RELATED GTP-BINDING PROTEIN"/>
    <property type="match status" value="1"/>
</dbReference>
<organism evidence="11 12">
    <name type="scientific">Thalassiosira pseudonana</name>
    <name type="common">Marine diatom</name>
    <name type="synonym">Cyclotella nana</name>
    <dbReference type="NCBI Taxonomy" id="35128"/>
    <lineage>
        <taxon>Eukaryota</taxon>
        <taxon>Sar</taxon>
        <taxon>Stramenopiles</taxon>
        <taxon>Ochrophyta</taxon>
        <taxon>Bacillariophyta</taxon>
        <taxon>Coscinodiscophyceae</taxon>
        <taxon>Thalassiosirophycidae</taxon>
        <taxon>Thalassiosirales</taxon>
        <taxon>Thalassiosiraceae</taxon>
        <taxon>Thalassiosira</taxon>
    </lineage>
</organism>
<proteinExistence type="inferred from homology"/>
<name>B8C4N3_THAPS</name>
<keyword evidence="4" id="KW-0479">Metal-binding</keyword>
<dbReference type="SUPFAM" id="SSF52540">
    <property type="entry name" value="P-loop containing nucleoside triphosphate hydrolases"/>
    <property type="match status" value="1"/>
</dbReference>
<comment type="cofactor">
    <cofactor evidence="1">
        <name>Mg(2+)</name>
        <dbReference type="ChEBI" id="CHEBI:18420"/>
    </cofactor>
</comment>
<evidence type="ECO:0000256" key="7">
    <source>
        <dbReference type="ARBA" id="ARBA00023134"/>
    </source>
</evidence>
<keyword evidence="8" id="KW-0717">Septation</keyword>
<evidence type="ECO:0000256" key="4">
    <source>
        <dbReference type="ARBA" id="ARBA00022723"/>
    </source>
</evidence>
<reference evidence="11 12" key="2">
    <citation type="journal article" date="2008" name="Nature">
        <title>The Phaeodactylum genome reveals the evolutionary history of diatom genomes.</title>
        <authorList>
            <person name="Bowler C."/>
            <person name="Allen A.E."/>
            <person name="Badger J.H."/>
            <person name="Grimwood J."/>
            <person name="Jabbari K."/>
            <person name="Kuo A."/>
            <person name="Maheswari U."/>
            <person name="Martens C."/>
            <person name="Maumus F."/>
            <person name="Otillar R.P."/>
            <person name="Rayko E."/>
            <person name="Salamov A."/>
            <person name="Vandepoele K."/>
            <person name="Beszteri B."/>
            <person name="Gruber A."/>
            <person name="Heijde M."/>
            <person name="Katinka M."/>
            <person name="Mock T."/>
            <person name="Valentin K."/>
            <person name="Verret F."/>
            <person name="Berges J.A."/>
            <person name="Brownlee C."/>
            <person name="Cadoret J.P."/>
            <person name="Chiovitti A."/>
            <person name="Choi C.J."/>
            <person name="Coesel S."/>
            <person name="De Martino A."/>
            <person name="Detter J.C."/>
            <person name="Durkin C."/>
            <person name="Falciatore A."/>
            <person name="Fournet J."/>
            <person name="Haruta M."/>
            <person name="Huysman M.J."/>
            <person name="Jenkins B.D."/>
            <person name="Jiroutova K."/>
            <person name="Jorgensen R.E."/>
            <person name="Joubert Y."/>
            <person name="Kaplan A."/>
            <person name="Kroger N."/>
            <person name="Kroth P.G."/>
            <person name="La Roche J."/>
            <person name="Lindquist E."/>
            <person name="Lommer M."/>
            <person name="Martin-Jezequel V."/>
            <person name="Lopez P.J."/>
            <person name="Lucas S."/>
            <person name="Mangogna M."/>
            <person name="McGinnis K."/>
            <person name="Medlin L.K."/>
            <person name="Montsant A."/>
            <person name="Oudot-Le Secq M.P."/>
            <person name="Napoli C."/>
            <person name="Obornik M."/>
            <person name="Parker M.S."/>
            <person name="Petit J.L."/>
            <person name="Porcel B.M."/>
            <person name="Poulsen N."/>
            <person name="Robison M."/>
            <person name="Rychlewski L."/>
            <person name="Rynearson T.A."/>
            <person name="Schmutz J."/>
            <person name="Shapiro H."/>
            <person name="Siaut M."/>
            <person name="Stanley M."/>
            <person name="Sussman M.R."/>
            <person name="Taylor A.R."/>
            <person name="Vardi A."/>
            <person name="von Dassow P."/>
            <person name="Vyverman W."/>
            <person name="Willis A."/>
            <person name="Wyrwicz L.S."/>
            <person name="Rokhsar D.S."/>
            <person name="Weissenbach J."/>
            <person name="Armbrust E.V."/>
            <person name="Green B.R."/>
            <person name="Van de Peer Y."/>
            <person name="Grigoriev I.V."/>
        </authorList>
    </citation>
    <scope>NUCLEOTIDE SEQUENCE [LARGE SCALE GENOMIC DNA]</scope>
    <source>
        <strain evidence="11 12">CCMP1335</strain>
    </source>
</reference>
<keyword evidence="5" id="KW-0547">Nucleotide-binding</keyword>
<dbReference type="GO" id="GO:0051301">
    <property type="term" value="P:cell division"/>
    <property type="evidence" value="ECO:0007669"/>
    <property type="project" value="UniProtKB-KW"/>
</dbReference>
<protein>
    <recommendedName>
        <fullName evidence="10">EngB-type G domain-containing protein</fullName>
    </recommendedName>
</protein>
<dbReference type="Gene3D" id="3.40.50.300">
    <property type="entry name" value="P-loop containing nucleotide triphosphate hydrolases"/>
    <property type="match status" value="1"/>
</dbReference>
<evidence type="ECO:0000256" key="2">
    <source>
        <dbReference type="ARBA" id="ARBA00009638"/>
    </source>
</evidence>
<dbReference type="GO" id="GO:0005525">
    <property type="term" value="F:GTP binding"/>
    <property type="evidence" value="ECO:0007669"/>
    <property type="project" value="UniProtKB-KW"/>
</dbReference>
<dbReference type="InParanoid" id="B8C4N3"/>
<keyword evidence="9" id="KW-0131">Cell cycle</keyword>
<dbReference type="PANTHER" id="PTHR11649:SF13">
    <property type="entry name" value="ENGB-TYPE G DOMAIN-CONTAINING PROTEIN"/>
    <property type="match status" value="1"/>
</dbReference>
<dbReference type="AlphaFoldDB" id="B8C4N3"/>
<reference evidence="11 12" key="1">
    <citation type="journal article" date="2004" name="Science">
        <title>The genome of the diatom Thalassiosira pseudonana: ecology, evolution, and metabolism.</title>
        <authorList>
            <person name="Armbrust E.V."/>
            <person name="Berges J.A."/>
            <person name="Bowler C."/>
            <person name="Green B.R."/>
            <person name="Martinez D."/>
            <person name="Putnam N.H."/>
            <person name="Zhou S."/>
            <person name="Allen A.E."/>
            <person name="Apt K.E."/>
            <person name="Bechner M."/>
            <person name="Brzezinski M.A."/>
            <person name="Chaal B.K."/>
            <person name="Chiovitti A."/>
            <person name="Davis A.K."/>
            <person name="Demarest M.S."/>
            <person name="Detter J.C."/>
            <person name="Glavina T."/>
            <person name="Goodstein D."/>
            <person name="Hadi M.Z."/>
            <person name="Hellsten U."/>
            <person name="Hildebrand M."/>
            <person name="Jenkins B.D."/>
            <person name="Jurka J."/>
            <person name="Kapitonov V.V."/>
            <person name="Kroger N."/>
            <person name="Lau W.W."/>
            <person name="Lane T.W."/>
            <person name="Larimer F.W."/>
            <person name="Lippmeier J.C."/>
            <person name="Lucas S."/>
            <person name="Medina M."/>
            <person name="Montsant A."/>
            <person name="Obornik M."/>
            <person name="Parker M.S."/>
            <person name="Palenik B."/>
            <person name="Pazour G.J."/>
            <person name="Richardson P.M."/>
            <person name="Rynearson T.A."/>
            <person name="Saito M.A."/>
            <person name="Schwartz D.C."/>
            <person name="Thamatrakoln K."/>
            <person name="Valentin K."/>
            <person name="Vardi A."/>
            <person name="Wilkerson F.P."/>
            <person name="Rokhsar D.S."/>
        </authorList>
    </citation>
    <scope>NUCLEOTIDE SEQUENCE [LARGE SCALE GENOMIC DNA]</scope>
    <source>
        <strain evidence="11 12">CCMP1335</strain>
    </source>
</reference>
<dbReference type="OMA" id="HQESVWH"/>
<dbReference type="GeneID" id="7444620"/>
<dbReference type="eggNOG" id="KOG2486">
    <property type="taxonomic scope" value="Eukaryota"/>
</dbReference>
<gene>
    <name evidence="11" type="ORF">THAPSDRAFT_35207</name>
</gene>
<dbReference type="InterPro" id="IPR019987">
    <property type="entry name" value="GTP-bd_ribosome_bio_YsxC"/>
</dbReference>
<evidence type="ECO:0000256" key="5">
    <source>
        <dbReference type="ARBA" id="ARBA00022741"/>
    </source>
</evidence>
<dbReference type="Proteomes" id="UP000001449">
    <property type="component" value="Chromosome 6"/>
</dbReference>